<dbReference type="Proteomes" id="UP000054359">
    <property type="component" value="Unassembled WGS sequence"/>
</dbReference>
<name>A0A087T6I8_STEMI</name>
<evidence type="ECO:0000313" key="2">
    <source>
        <dbReference type="EMBL" id="KFM60727.1"/>
    </source>
</evidence>
<protein>
    <submittedName>
        <fullName evidence="2">Uncharacterized protein</fullName>
    </submittedName>
</protein>
<dbReference type="AlphaFoldDB" id="A0A087T6I8"/>
<sequence length="49" mass="5690">MSCNRDSWPQYPTAVSVIKLTASDESHKQQRHDRVQQTTGVSMKQRLFL</sequence>
<gene>
    <name evidence="2" type="ORF">X975_16040</name>
</gene>
<feature type="non-terminal residue" evidence="2">
    <location>
        <position position="49"/>
    </location>
</feature>
<evidence type="ECO:0000313" key="3">
    <source>
        <dbReference type="Proteomes" id="UP000054359"/>
    </source>
</evidence>
<reference evidence="2 3" key="1">
    <citation type="submission" date="2013-11" db="EMBL/GenBank/DDBJ databases">
        <title>Genome sequencing of Stegodyphus mimosarum.</title>
        <authorList>
            <person name="Bechsgaard J."/>
        </authorList>
    </citation>
    <scope>NUCLEOTIDE SEQUENCE [LARGE SCALE GENOMIC DNA]</scope>
</reference>
<organism evidence="2 3">
    <name type="scientific">Stegodyphus mimosarum</name>
    <name type="common">African social velvet spider</name>
    <dbReference type="NCBI Taxonomy" id="407821"/>
    <lineage>
        <taxon>Eukaryota</taxon>
        <taxon>Metazoa</taxon>
        <taxon>Ecdysozoa</taxon>
        <taxon>Arthropoda</taxon>
        <taxon>Chelicerata</taxon>
        <taxon>Arachnida</taxon>
        <taxon>Araneae</taxon>
        <taxon>Araneomorphae</taxon>
        <taxon>Entelegynae</taxon>
        <taxon>Eresoidea</taxon>
        <taxon>Eresidae</taxon>
        <taxon>Stegodyphus</taxon>
    </lineage>
</organism>
<accession>A0A087T6I8</accession>
<feature type="compositionally biased region" description="Basic and acidic residues" evidence="1">
    <location>
        <begin position="22"/>
        <end position="35"/>
    </location>
</feature>
<feature type="region of interest" description="Disordered" evidence="1">
    <location>
        <begin position="22"/>
        <end position="49"/>
    </location>
</feature>
<proteinExistence type="predicted"/>
<dbReference type="EMBL" id="KK113659">
    <property type="protein sequence ID" value="KFM60727.1"/>
    <property type="molecule type" value="Genomic_DNA"/>
</dbReference>
<keyword evidence="3" id="KW-1185">Reference proteome</keyword>
<evidence type="ECO:0000256" key="1">
    <source>
        <dbReference type="SAM" id="MobiDB-lite"/>
    </source>
</evidence>